<reference evidence="6 7" key="1">
    <citation type="submission" date="2016-10" db="EMBL/GenBank/DDBJ databases">
        <authorList>
            <person name="de Groot N.N."/>
        </authorList>
    </citation>
    <scope>NUCLEOTIDE SEQUENCE [LARGE SCALE GENOMIC DNA]</scope>
    <source>
        <strain evidence="6 7">DSM 2179</strain>
    </source>
</reference>
<dbReference type="GO" id="GO:0140737">
    <property type="term" value="C:encapsulin nanocompartment"/>
    <property type="evidence" value="ECO:0007669"/>
    <property type="project" value="UniProtKB-SubCell"/>
</dbReference>
<keyword evidence="6" id="KW-0830">Ubiquinone</keyword>
<dbReference type="InterPro" id="IPR009078">
    <property type="entry name" value="Ferritin-like_SF"/>
</dbReference>
<dbReference type="InterPro" id="IPR051429">
    <property type="entry name" value="Encapsulin_nc"/>
</dbReference>
<evidence type="ECO:0000313" key="7">
    <source>
        <dbReference type="Proteomes" id="UP000199662"/>
    </source>
</evidence>
<evidence type="ECO:0000313" key="6">
    <source>
        <dbReference type="EMBL" id="SEJ16991.1"/>
    </source>
</evidence>
<organism evidence="6 7">
    <name type="scientific">Propionispira arboris</name>
    <dbReference type="NCBI Taxonomy" id="84035"/>
    <lineage>
        <taxon>Bacteria</taxon>
        <taxon>Bacillati</taxon>
        <taxon>Bacillota</taxon>
        <taxon>Negativicutes</taxon>
        <taxon>Selenomonadales</taxon>
        <taxon>Selenomonadaceae</taxon>
        <taxon>Propionispira</taxon>
    </lineage>
</organism>
<dbReference type="STRING" id="84035.SAMN05660742_10432"/>
<dbReference type="RefSeq" id="WP_091829774.1">
    <property type="nucleotide sequence ID" value="NZ_FNZK01000004.1"/>
</dbReference>
<dbReference type="PANTHER" id="PTHR37165">
    <property type="entry name" value="PEPTIDASE U56 FAMILY"/>
    <property type="match status" value="1"/>
</dbReference>
<comment type="subcellular location">
    <subcellularLocation>
        <location evidence="4">Encapsulin nanocompartment</location>
    </subcellularLocation>
</comment>
<evidence type="ECO:0000256" key="4">
    <source>
        <dbReference type="ARBA" id="ARBA00033738"/>
    </source>
</evidence>
<proteinExistence type="predicted"/>
<dbReference type="Pfam" id="PF22277">
    <property type="entry name" value="EncFtn-like"/>
    <property type="match status" value="1"/>
</dbReference>
<keyword evidence="5" id="KW-1284">Encapsulin nanocompartment</keyword>
<dbReference type="PANTHER" id="PTHR37165:SF1">
    <property type="entry name" value="TYPE 1 ENCAPSULIN SHELL PROTEIN"/>
    <property type="match status" value="1"/>
</dbReference>
<keyword evidence="1" id="KW-0409">Iron storage</keyword>
<keyword evidence="7" id="KW-1185">Reference proteome</keyword>
<evidence type="ECO:0000256" key="2">
    <source>
        <dbReference type="ARBA" id="ARBA00022723"/>
    </source>
</evidence>
<evidence type="ECO:0000256" key="3">
    <source>
        <dbReference type="ARBA" id="ARBA00023004"/>
    </source>
</evidence>
<evidence type="ECO:0000256" key="5">
    <source>
        <dbReference type="ARBA" id="ARBA00033787"/>
    </source>
</evidence>
<name>A0A1H6WIZ6_9FIRM</name>
<dbReference type="AlphaFoldDB" id="A0A1H6WIZ6"/>
<gene>
    <name evidence="6" type="ORF">SAMN05660742_10432</name>
</gene>
<dbReference type="EMBL" id="FNZK01000004">
    <property type="protein sequence ID" value="SEJ16991.1"/>
    <property type="molecule type" value="Genomic_DNA"/>
</dbReference>
<dbReference type="SUPFAM" id="SSF47240">
    <property type="entry name" value="Ferritin-like"/>
    <property type="match status" value="1"/>
</dbReference>
<dbReference type="GO" id="GO:0046872">
    <property type="term" value="F:metal ion binding"/>
    <property type="evidence" value="ECO:0007669"/>
    <property type="project" value="UniProtKB-KW"/>
</dbReference>
<dbReference type="InterPro" id="IPR054581">
    <property type="entry name" value="EncFtn-like"/>
</dbReference>
<evidence type="ECO:0000256" key="1">
    <source>
        <dbReference type="ARBA" id="ARBA00022434"/>
    </source>
</evidence>
<protein>
    <submittedName>
        <fullName evidence="6">Ubiquinone biosynthesis protein COQ7</fullName>
    </submittedName>
</protein>
<dbReference type="GO" id="GO:0006879">
    <property type="term" value="P:intracellular iron ion homeostasis"/>
    <property type="evidence" value="ECO:0007669"/>
    <property type="project" value="UniProtKB-KW"/>
</dbReference>
<dbReference type="Proteomes" id="UP000199662">
    <property type="component" value="Unassembled WGS sequence"/>
</dbReference>
<dbReference type="Gene3D" id="6.10.140.1960">
    <property type="match status" value="1"/>
</dbReference>
<sequence length="124" mass="13583">MPNFANPFQGNVNKKISKEELIQAVRLDIAGELEAVFLYDAHAMATDDEVAKKVLCDIRDEEKAHVGELMTLLRHLDPEEAAHFAAGEAEVHEMLEELGLTPKEQAADNKISTSAATVGSLIKE</sequence>
<accession>A0A1H6WIZ6</accession>
<keyword evidence="3" id="KW-0408">Iron</keyword>
<keyword evidence="2" id="KW-0479">Metal-binding</keyword>